<protein>
    <submittedName>
        <fullName evidence="8">MFS transporter</fullName>
    </submittedName>
</protein>
<comment type="caution">
    <text evidence="8">The sequence shown here is derived from an EMBL/GenBank/DDBJ whole genome shotgun (WGS) entry which is preliminary data.</text>
</comment>
<dbReference type="SUPFAM" id="SSF103473">
    <property type="entry name" value="MFS general substrate transporter"/>
    <property type="match status" value="1"/>
</dbReference>
<dbReference type="Pfam" id="PF07690">
    <property type="entry name" value="MFS_1"/>
    <property type="match status" value="1"/>
</dbReference>
<keyword evidence="2" id="KW-0813">Transport</keyword>
<feature type="transmembrane region" description="Helical" evidence="6">
    <location>
        <begin position="228"/>
        <end position="250"/>
    </location>
</feature>
<feature type="transmembrane region" description="Helical" evidence="6">
    <location>
        <begin position="327"/>
        <end position="351"/>
    </location>
</feature>
<reference evidence="8" key="1">
    <citation type="journal article" date="2020" name="mSystems">
        <title>Genome- and Community-Level Interaction Insights into Carbon Utilization and Element Cycling Functions of Hydrothermarchaeota in Hydrothermal Sediment.</title>
        <authorList>
            <person name="Zhou Z."/>
            <person name="Liu Y."/>
            <person name="Xu W."/>
            <person name="Pan J."/>
            <person name="Luo Z.H."/>
            <person name="Li M."/>
        </authorList>
    </citation>
    <scope>NUCLEOTIDE SEQUENCE [LARGE SCALE GENOMIC DNA]</scope>
    <source>
        <strain evidence="8">HyVt-456</strain>
    </source>
</reference>
<dbReference type="AlphaFoldDB" id="A0A7V1PVN5"/>
<dbReference type="PANTHER" id="PTHR12778:SF10">
    <property type="entry name" value="MAJOR FACILITATOR SUPERFAMILY DOMAIN-CONTAINING PROTEIN 3"/>
    <property type="match status" value="1"/>
</dbReference>
<evidence type="ECO:0000259" key="7">
    <source>
        <dbReference type="PROSITE" id="PS50850"/>
    </source>
</evidence>
<organism evidence="8">
    <name type="scientific">Caldithrix abyssi</name>
    <dbReference type="NCBI Taxonomy" id="187145"/>
    <lineage>
        <taxon>Bacteria</taxon>
        <taxon>Pseudomonadati</taxon>
        <taxon>Calditrichota</taxon>
        <taxon>Calditrichia</taxon>
        <taxon>Calditrichales</taxon>
        <taxon>Calditrichaceae</taxon>
        <taxon>Caldithrix</taxon>
    </lineage>
</organism>
<dbReference type="PROSITE" id="PS50850">
    <property type="entry name" value="MFS"/>
    <property type="match status" value="1"/>
</dbReference>
<feature type="transmembrane region" description="Helical" evidence="6">
    <location>
        <begin position="76"/>
        <end position="98"/>
    </location>
</feature>
<sequence>MDKNTSPARHPAAWVPTLYFSEGLPFVATATVSVLMYKSMGLSDSLIAFFTTLVMWPWTLKPLWGPLLEMFKTKKHFVVATQFIGGLSFGILALSLPLEGFLKYSLVMFVIIAFNSATHDIAADGLFINALNPQQQARYVGWQGAFYNIAKVLSQGALVYIAGILEVRLGITEAWMIVMGLFGLTLILLAVYHLKMLPVGDSARTVGSFREAFETFGHVVTTFFRKRYILWHIAFIILFRTAEGQLTKIVPLFMRASRLDGGLGLATADIGVAYGVFGAAAFVLGSIAGGYFVARKGLKPSLFTLAIIFNVPDAVYAYLAFTQPQSFAIVCTAISIEWLGYGFGFVGVILFMMHQIAPGRYKMAHYAFATAIMNLGFMLPSMISGYISDWLGYKIFFLWVLVATIPSFLVSRFVPFKKINTEG</sequence>
<dbReference type="GO" id="GO:0022857">
    <property type="term" value="F:transmembrane transporter activity"/>
    <property type="evidence" value="ECO:0007669"/>
    <property type="project" value="InterPro"/>
</dbReference>
<keyword evidence="5 6" id="KW-0472">Membrane</keyword>
<evidence type="ECO:0000256" key="1">
    <source>
        <dbReference type="ARBA" id="ARBA00004141"/>
    </source>
</evidence>
<dbReference type="Gene3D" id="1.20.1250.20">
    <property type="entry name" value="MFS general substrate transporter like domains"/>
    <property type="match status" value="1"/>
</dbReference>
<feature type="transmembrane region" description="Helical" evidence="6">
    <location>
        <begin position="301"/>
        <end position="321"/>
    </location>
</feature>
<evidence type="ECO:0000313" key="8">
    <source>
        <dbReference type="EMBL" id="HED10757.1"/>
    </source>
</evidence>
<feature type="transmembrane region" description="Helical" evidence="6">
    <location>
        <begin position="139"/>
        <end position="162"/>
    </location>
</feature>
<feature type="transmembrane region" description="Helical" evidence="6">
    <location>
        <begin position="104"/>
        <end position="127"/>
    </location>
</feature>
<feature type="transmembrane region" description="Helical" evidence="6">
    <location>
        <begin position="270"/>
        <end position="294"/>
    </location>
</feature>
<dbReference type="GO" id="GO:0016020">
    <property type="term" value="C:membrane"/>
    <property type="evidence" value="ECO:0007669"/>
    <property type="project" value="UniProtKB-SubCell"/>
</dbReference>
<evidence type="ECO:0000256" key="3">
    <source>
        <dbReference type="ARBA" id="ARBA00022692"/>
    </source>
</evidence>
<dbReference type="InterPro" id="IPR004752">
    <property type="entry name" value="AmpG_permease/AT-1"/>
</dbReference>
<dbReference type="Proteomes" id="UP000886005">
    <property type="component" value="Unassembled WGS sequence"/>
</dbReference>
<dbReference type="EMBL" id="DRLD01000240">
    <property type="protein sequence ID" value="HED10757.1"/>
    <property type="molecule type" value="Genomic_DNA"/>
</dbReference>
<feature type="transmembrane region" description="Helical" evidence="6">
    <location>
        <begin position="174"/>
        <end position="194"/>
    </location>
</feature>
<dbReference type="PANTHER" id="PTHR12778">
    <property type="entry name" value="SOLUTE CARRIER FAMILY 33 ACETYL-COA TRANSPORTER -RELATED"/>
    <property type="match status" value="1"/>
</dbReference>
<proteinExistence type="predicted"/>
<feature type="domain" description="Major facilitator superfamily (MFS) profile" evidence="7">
    <location>
        <begin position="1"/>
        <end position="418"/>
    </location>
</feature>
<gene>
    <name evidence="8" type="ORF">ENJ10_08715</name>
</gene>
<dbReference type="InterPro" id="IPR020846">
    <property type="entry name" value="MFS_dom"/>
</dbReference>
<feature type="transmembrane region" description="Helical" evidence="6">
    <location>
        <begin position="363"/>
        <end position="383"/>
    </location>
</feature>
<dbReference type="InterPro" id="IPR011701">
    <property type="entry name" value="MFS"/>
</dbReference>
<keyword evidence="3 6" id="KW-0812">Transmembrane</keyword>
<accession>A0A7V1PVN5</accession>
<evidence type="ECO:0000256" key="5">
    <source>
        <dbReference type="ARBA" id="ARBA00023136"/>
    </source>
</evidence>
<evidence type="ECO:0000256" key="2">
    <source>
        <dbReference type="ARBA" id="ARBA00022448"/>
    </source>
</evidence>
<comment type="subcellular location">
    <subcellularLocation>
        <location evidence="1">Membrane</location>
        <topology evidence="1">Multi-pass membrane protein</topology>
    </subcellularLocation>
</comment>
<dbReference type="InterPro" id="IPR036259">
    <property type="entry name" value="MFS_trans_sf"/>
</dbReference>
<keyword evidence="4 6" id="KW-1133">Transmembrane helix</keyword>
<name>A0A7V1PVN5_CALAY</name>
<feature type="transmembrane region" description="Helical" evidence="6">
    <location>
        <begin position="395"/>
        <end position="414"/>
    </location>
</feature>
<evidence type="ECO:0000256" key="4">
    <source>
        <dbReference type="ARBA" id="ARBA00022989"/>
    </source>
</evidence>
<evidence type="ECO:0000256" key="6">
    <source>
        <dbReference type="SAM" id="Phobius"/>
    </source>
</evidence>
<feature type="transmembrane region" description="Helical" evidence="6">
    <location>
        <begin position="12"/>
        <end position="34"/>
    </location>
</feature>
<feature type="transmembrane region" description="Helical" evidence="6">
    <location>
        <begin position="46"/>
        <end position="64"/>
    </location>
</feature>